<evidence type="ECO:0000313" key="1">
    <source>
        <dbReference type="EMBL" id="KRY48766.1"/>
    </source>
</evidence>
<name>A0A0V1CI98_TRIBR</name>
<protein>
    <submittedName>
        <fullName evidence="1">Uncharacterized protein</fullName>
    </submittedName>
</protein>
<dbReference type="EMBL" id="JYDI01000197">
    <property type="protein sequence ID" value="KRY48766.1"/>
    <property type="molecule type" value="Genomic_DNA"/>
</dbReference>
<dbReference type="AlphaFoldDB" id="A0A0V1CI98"/>
<comment type="caution">
    <text evidence="1">The sequence shown here is derived from an EMBL/GenBank/DDBJ whole genome shotgun (WGS) entry which is preliminary data.</text>
</comment>
<evidence type="ECO:0000313" key="2">
    <source>
        <dbReference type="Proteomes" id="UP000054653"/>
    </source>
</evidence>
<proteinExistence type="predicted"/>
<accession>A0A0V1CI98</accession>
<dbReference type="OrthoDB" id="10344114at2759"/>
<reference evidence="1 2" key="1">
    <citation type="submission" date="2015-01" db="EMBL/GenBank/DDBJ databases">
        <title>Evolution of Trichinella species and genotypes.</title>
        <authorList>
            <person name="Korhonen P.K."/>
            <person name="Edoardo P."/>
            <person name="Giuseppe L.R."/>
            <person name="Gasser R.B."/>
        </authorList>
    </citation>
    <scope>NUCLEOTIDE SEQUENCE [LARGE SCALE GENOMIC DNA]</scope>
    <source>
        <strain evidence="1">ISS120</strain>
    </source>
</reference>
<gene>
    <name evidence="1" type="ORF">T03_16296</name>
</gene>
<sequence length="150" mass="16887">MGPCGVVNYTLSQICLSVTYDATSDICFGFRRLFVAIVSGGIVIFNTPHHYFFNIHPFTSCPCPSGQTFVAENKYCEPSKFANFTLRAGWLSSTVWLFSRDEMENCRNTKNPPPSTTEGNYRRRAAYAIGFCVACYREGEVQALHLRQIS</sequence>
<organism evidence="1 2">
    <name type="scientific">Trichinella britovi</name>
    <name type="common">Parasitic roundworm</name>
    <dbReference type="NCBI Taxonomy" id="45882"/>
    <lineage>
        <taxon>Eukaryota</taxon>
        <taxon>Metazoa</taxon>
        <taxon>Ecdysozoa</taxon>
        <taxon>Nematoda</taxon>
        <taxon>Enoplea</taxon>
        <taxon>Dorylaimia</taxon>
        <taxon>Trichinellida</taxon>
        <taxon>Trichinellidae</taxon>
        <taxon>Trichinella</taxon>
    </lineage>
</organism>
<dbReference type="Proteomes" id="UP000054653">
    <property type="component" value="Unassembled WGS sequence"/>
</dbReference>
<keyword evidence="2" id="KW-1185">Reference proteome</keyword>